<dbReference type="GO" id="GO:0003729">
    <property type="term" value="F:mRNA binding"/>
    <property type="evidence" value="ECO:0007669"/>
    <property type="project" value="TreeGrafter"/>
</dbReference>
<evidence type="ECO:0000259" key="7">
    <source>
        <dbReference type="PROSITE" id="PS50103"/>
    </source>
</evidence>
<dbReference type="GO" id="GO:0003677">
    <property type="term" value="F:DNA binding"/>
    <property type="evidence" value="ECO:0007669"/>
    <property type="project" value="UniProtKB-KW"/>
</dbReference>
<dbReference type="Pfam" id="PF15663">
    <property type="entry name" value="zf-CCCH_3"/>
    <property type="match status" value="1"/>
</dbReference>
<dbReference type="InterPro" id="IPR041686">
    <property type="entry name" value="Znf-CCCH_3"/>
</dbReference>
<feature type="zinc finger region" description="C3H1-type" evidence="6">
    <location>
        <begin position="33"/>
        <end position="62"/>
    </location>
</feature>
<evidence type="ECO:0000256" key="6">
    <source>
        <dbReference type="PROSITE-ProRule" id="PRU00723"/>
    </source>
</evidence>
<protein>
    <submittedName>
        <fullName evidence="8">Putative zinc finger CCCH domain-containing protein 17 isoform X1</fullName>
    </submittedName>
</protein>
<proteinExistence type="predicted"/>
<dbReference type="PANTHER" id="PTHR15725:SF14">
    <property type="entry name" value="ZINC FINGER CCCH DOMAIN-CONTAINING PROTEIN 11A"/>
    <property type="match status" value="1"/>
</dbReference>
<keyword evidence="3 6" id="KW-0863">Zinc-finger</keyword>
<feature type="zinc finger region" description="C3H1-type" evidence="6">
    <location>
        <begin position="64"/>
        <end position="90"/>
    </location>
</feature>
<evidence type="ECO:0000256" key="1">
    <source>
        <dbReference type="ARBA" id="ARBA00022723"/>
    </source>
</evidence>
<dbReference type="GO" id="GO:0008270">
    <property type="term" value="F:zinc ion binding"/>
    <property type="evidence" value="ECO:0007669"/>
    <property type="project" value="UniProtKB-KW"/>
</dbReference>
<dbReference type="EMBL" id="GHES01047985">
    <property type="protein sequence ID" value="MPA78544.1"/>
    <property type="molecule type" value="Transcribed_RNA"/>
</dbReference>
<feature type="domain" description="C3H1-type" evidence="7">
    <location>
        <begin position="64"/>
        <end position="90"/>
    </location>
</feature>
<dbReference type="PROSITE" id="PS50103">
    <property type="entry name" value="ZF_C3H1"/>
    <property type="match status" value="2"/>
</dbReference>
<evidence type="ECO:0000256" key="2">
    <source>
        <dbReference type="ARBA" id="ARBA00022737"/>
    </source>
</evidence>
<name>A0A5B7CDF7_DAVIN</name>
<keyword evidence="5" id="KW-0238">DNA-binding</keyword>
<keyword evidence="4 6" id="KW-0862">Zinc</keyword>
<dbReference type="AlphaFoldDB" id="A0A5B7CDF7"/>
<organism evidence="8">
    <name type="scientific">Davidia involucrata</name>
    <name type="common">Dove tree</name>
    <dbReference type="NCBI Taxonomy" id="16924"/>
    <lineage>
        <taxon>Eukaryota</taxon>
        <taxon>Viridiplantae</taxon>
        <taxon>Streptophyta</taxon>
        <taxon>Embryophyta</taxon>
        <taxon>Tracheophyta</taxon>
        <taxon>Spermatophyta</taxon>
        <taxon>Magnoliopsida</taxon>
        <taxon>eudicotyledons</taxon>
        <taxon>Gunneridae</taxon>
        <taxon>Pentapetalae</taxon>
        <taxon>asterids</taxon>
        <taxon>Cornales</taxon>
        <taxon>Nyssaceae</taxon>
        <taxon>Davidia</taxon>
    </lineage>
</organism>
<gene>
    <name evidence="8" type="ORF">Din_047985</name>
</gene>
<evidence type="ECO:0000313" key="8">
    <source>
        <dbReference type="EMBL" id="MPA78544.1"/>
    </source>
</evidence>
<evidence type="ECO:0000256" key="3">
    <source>
        <dbReference type="ARBA" id="ARBA00022771"/>
    </source>
</evidence>
<dbReference type="SMART" id="SM00356">
    <property type="entry name" value="ZnF_C3H1"/>
    <property type="match status" value="2"/>
</dbReference>
<accession>A0A5B7CDF7</accession>
<evidence type="ECO:0000256" key="5">
    <source>
        <dbReference type="ARBA" id="ARBA00023125"/>
    </source>
</evidence>
<feature type="domain" description="C3H1-type" evidence="7">
    <location>
        <begin position="33"/>
        <end position="62"/>
    </location>
</feature>
<dbReference type="PANTHER" id="PTHR15725">
    <property type="entry name" value="ZN-FINGER, C-X8-C-X5-C-X3-H TYPE-CONTAINING"/>
    <property type="match status" value="1"/>
</dbReference>
<keyword evidence="2" id="KW-0677">Repeat</keyword>
<keyword evidence="1 6" id="KW-0479">Metal-binding</keyword>
<dbReference type="Gene3D" id="4.10.1000.10">
    <property type="entry name" value="Zinc finger, CCCH-type"/>
    <property type="match status" value="1"/>
</dbReference>
<sequence>MVGATQQPQLHPPTPTTTTTTTIALTSAEEEALKRNTDCVYFLASPLTCKKGSDCEYRHSDIARVNPRDCWFWLNGNCLNPKCGFRHPVSFFPYLTPTSKYFCIGCVTDLTNKPKAPGLMECVRSNPIMMERVRSNPITFLGS</sequence>
<evidence type="ECO:0000256" key="4">
    <source>
        <dbReference type="ARBA" id="ARBA00022833"/>
    </source>
</evidence>
<dbReference type="FunFam" id="4.10.1000.10:FF:000021">
    <property type="entry name" value="Zinc finger CCCH domain-containing protein 17"/>
    <property type="match status" value="1"/>
</dbReference>
<dbReference type="InterPro" id="IPR000571">
    <property type="entry name" value="Znf_CCCH"/>
</dbReference>
<reference evidence="8" key="1">
    <citation type="submission" date="2019-08" db="EMBL/GenBank/DDBJ databases">
        <title>Reference gene set and small RNA set construction with multiple tissues from Davidia involucrata Baill.</title>
        <authorList>
            <person name="Yang H."/>
            <person name="Zhou C."/>
            <person name="Li G."/>
            <person name="Wang J."/>
            <person name="Gao P."/>
            <person name="Wang M."/>
            <person name="Wang R."/>
            <person name="Zhao Y."/>
        </authorList>
    </citation>
    <scope>NUCLEOTIDE SEQUENCE</scope>
    <source>
        <tissue evidence="8">Mixed with DoveR01_LX</tissue>
    </source>
</reference>